<dbReference type="InterPro" id="IPR016035">
    <property type="entry name" value="Acyl_Trfase/lysoPLipase"/>
</dbReference>
<keyword evidence="6" id="KW-1185">Reference proteome</keyword>
<dbReference type="GO" id="GO:0005509">
    <property type="term" value="F:calcium ion binding"/>
    <property type="evidence" value="ECO:0007669"/>
    <property type="project" value="TreeGrafter"/>
</dbReference>
<dbReference type="GO" id="GO:0046475">
    <property type="term" value="P:glycerophospholipid catabolic process"/>
    <property type="evidence" value="ECO:0007669"/>
    <property type="project" value="TreeGrafter"/>
</dbReference>
<dbReference type="Proteomes" id="UP001046870">
    <property type="component" value="Chromosome 20"/>
</dbReference>
<gene>
    <name evidence="5" type="ORF">MATL_G00223620</name>
</gene>
<dbReference type="EMBL" id="JAFDVH010000020">
    <property type="protein sequence ID" value="KAG7458722.1"/>
    <property type="molecule type" value="Genomic_DNA"/>
</dbReference>
<dbReference type="GO" id="GO:0005654">
    <property type="term" value="C:nucleoplasm"/>
    <property type="evidence" value="ECO:0007669"/>
    <property type="project" value="TreeGrafter"/>
</dbReference>
<keyword evidence="3" id="KW-0442">Lipid degradation</keyword>
<name>A0A9D3PEU5_MEGAT</name>
<evidence type="ECO:0000313" key="6">
    <source>
        <dbReference type="Proteomes" id="UP001046870"/>
    </source>
</evidence>
<dbReference type="SUPFAM" id="SSF52151">
    <property type="entry name" value="FabD/lysophospholipase-like"/>
    <property type="match status" value="2"/>
</dbReference>
<dbReference type="PANTHER" id="PTHR10728:SF39">
    <property type="entry name" value="CYTOSOLIC PHOSPHOLIPASE A2 GAMMA"/>
    <property type="match status" value="1"/>
</dbReference>
<dbReference type="OrthoDB" id="8878617at2759"/>
<keyword evidence="1 3" id="KW-0378">Hydrolase</keyword>
<dbReference type="InterPro" id="IPR002642">
    <property type="entry name" value="LysoPLipase_cat_dom"/>
</dbReference>
<dbReference type="GO" id="GO:0005544">
    <property type="term" value="F:calcium-dependent phospholipid binding"/>
    <property type="evidence" value="ECO:0007669"/>
    <property type="project" value="TreeGrafter"/>
</dbReference>
<feature type="domain" description="PLA2c" evidence="4">
    <location>
        <begin position="1"/>
        <end position="465"/>
    </location>
</feature>
<dbReference type="Pfam" id="PF01735">
    <property type="entry name" value="PLA2_B"/>
    <property type="match status" value="1"/>
</dbReference>
<comment type="caution">
    <text evidence="5">The sequence shown here is derived from an EMBL/GenBank/DDBJ whole genome shotgun (WGS) entry which is preliminary data.</text>
</comment>
<evidence type="ECO:0000256" key="3">
    <source>
        <dbReference type="PROSITE-ProRule" id="PRU00555"/>
    </source>
</evidence>
<evidence type="ECO:0000256" key="1">
    <source>
        <dbReference type="ARBA" id="ARBA00022801"/>
    </source>
</evidence>
<evidence type="ECO:0000313" key="5">
    <source>
        <dbReference type="EMBL" id="KAG7458722.1"/>
    </source>
</evidence>
<evidence type="ECO:0000259" key="4">
    <source>
        <dbReference type="PROSITE" id="PS51210"/>
    </source>
</evidence>
<dbReference type="GO" id="GO:0005635">
    <property type="term" value="C:nuclear envelope"/>
    <property type="evidence" value="ECO:0007669"/>
    <property type="project" value="TreeGrafter"/>
</dbReference>
<dbReference type="GO" id="GO:0005829">
    <property type="term" value="C:cytosol"/>
    <property type="evidence" value="ECO:0007669"/>
    <property type="project" value="TreeGrafter"/>
</dbReference>
<evidence type="ECO:0000256" key="2">
    <source>
        <dbReference type="ARBA" id="ARBA00023098"/>
    </source>
</evidence>
<protein>
    <recommendedName>
        <fullName evidence="4">PLA2c domain-containing protein</fullName>
    </recommendedName>
</protein>
<dbReference type="PANTHER" id="PTHR10728">
    <property type="entry name" value="CYTOSOLIC PHOSPHOLIPASE A2"/>
    <property type="match status" value="1"/>
</dbReference>
<organism evidence="5 6">
    <name type="scientific">Megalops atlanticus</name>
    <name type="common">Tarpon</name>
    <name type="synonym">Clupea gigantea</name>
    <dbReference type="NCBI Taxonomy" id="7932"/>
    <lineage>
        <taxon>Eukaryota</taxon>
        <taxon>Metazoa</taxon>
        <taxon>Chordata</taxon>
        <taxon>Craniata</taxon>
        <taxon>Vertebrata</taxon>
        <taxon>Euteleostomi</taxon>
        <taxon>Actinopterygii</taxon>
        <taxon>Neopterygii</taxon>
        <taxon>Teleostei</taxon>
        <taxon>Elopiformes</taxon>
        <taxon>Megalopidae</taxon>
        <taxon>Megalops</taxon>
    </lineage>
</organism>
<reference evidence="5" key="1">
    <citation type="submission" date="2021-01" db="EMBL/GenBank/DDBJ databases">
        <authorList>
            <person name="Zahm M."/>
            <person name="Roques C."/>
            <person name="Cabau C."/>
            <person name="Klopp C."/>
            <person name="Donnadieu C."/>
            <person name="Jouanno E."/>
            <person name="Lampietro C."/>
            <person name="Louis A."/>
            <person name="Herpin A."/>
            <person name="Echchiki A."/>
            <person name="Berthelot C."/>
            <person name="Parey E."/>
            <person name="Roest-Crollius H."/>
            <person name="Braasch I."/>
            <person name="Postlethwait J."/>
            <person name="Bobe J."/>
            <person name="Montfort J."/>
            <person name="Bouchez O."/>
            <person name="Begum T."/>
            <person name="Mejri S."/>
            <person name="Adams A."/>
            <person name="Chen W.-J."/>
            <person name="Guiguen Y."/>
        </authorList>
    </citation>
    <scope>NUCLEOTIDE SEQUENCE</scope>
    <source>
        <strain evidence="5">YG-15Mar2019-1</strain>
        <tissue evidence="5">Brain</tissue>
    </source>
</reference>
<keyword evidence="2 3" id="KW-0443">Lipid metabolism</keyword>
<sequence>MCRCMSSLYRDPDWAEKVPAAVEKVIDRLTNGCVTWEDVACRLRSAEEEEDFSLTDVWAAGVVARSVREMDTRHLSEEATRGPKNPYPIYSAVNKDYDKHPGKGTWFEFTPHEAGYSDLGAFVPTALLRSRFWGGHVEKEVGEMDMLRLQGVCGSLLGDPELIGEELRKMIWYWIEQHLSSEVVQCNCSACEVIRPVVDLKGCIWDDELSLPLIRVLEEKLGDKVDGVWPVGPETWKNAGLKDREVLLDRICSAAETWLVDQQDNGGPKCNIMWVMLKILKKLGHWEWGTVSNFLHKLQNSEIPVDMQDKEKMHLIDAGLFMNSPYPPVLRQEREVDLILSLDFSEGNPFETLTKAVKYSEAMKKPFPVVDESKIKDVYSPSDFYVFEGTGSAPTVIHMPLFNIHNCKDKKDISRERAEYSTFRWEYTAGETKHLLEKAAANIRNNKANILSEIEKAVRRRQQRN</sequence>
<dbReference type="Gene3D" id="3.40.1090.10">
    <property type="entry name" value="Cytosolic phospholipase A2 catalytic domain"/>
    <property type="match status" value="1"/>
</dbReference>
<dbReference type="AlphaFoldDB" id="A0A9D3PEU5"/>
<dbReference type="GO" id="GO:0047498">
    <property type="term" value="F:calcium-dependent phospholipase A2 activity"/>
    <property type="evidence" value="ECO:0007669"/>
    <property type="project" value="TreeGrafter"/>
</dbReference>
<accession>A0A9D3PEU5</accession>
<proteinExistence type="predicted"/>
<dbReference type="PROSITE" id="PS51210">
    <property type="entry name" value="PLA2C"/>
    <property type="match status" value="1"/>
</dbReference>